<sequence>MASLKEVRNRIVSVTSTQQITKAMKMVAAAKLRRAQDNIIRMRPYAQRLSSILTNLSRLTDDAGSNEYSQQREVNRVLVIAITSDRGLAGAFNTNIAKAVVSLVNENYASQMAAGNVEFLTIGKKGYEALTRRGYKVIDTYTGVFLNLSFDTVRAAAEYAMERFTAGYYDRVDLVYNEFKNVATQIIRTEQFLPIEEKAEAQTQTTATTNLDYIFEPNKEDIIRELIPKSLKIQVYKAVLESNASEHGARMTAMDKATDNAGELLKELKLTYNRSRQAAITTEILEIVGGAEALAASR</sequence>
<keyword evidence="6 11" id="KW-0406">Ion transport</keyword>
<dbReference type="SUPFAM" id="SSF52943">
    <property type="entry name" value="ATP synthase (F1-ATPase), gamma subunit"/>
    <property type="match status" value="1"/>
</dbReference>
<comment type="similarity">
    <text evidence="3 11">Belongs to the ATPase gamma chain family.</text>
</comment>
<dbReference type="Pfam" id="PF00231">
    <property type="entry name" value="ATP-synt"/>
    <property type="match status" value="1"/>
</dbReference>
<evidence type="ECO:0000313" key="12">
    <source>
        <dbReference type="EMBL" id="GEO04864.1"/>
    </source>
</evidence>
<comment type="function">
    <text evidence="1 11">Produces ATP from ADP in the presence of a proton gradient across the membrane. The gamma chain is believed to be important in regulating ATPase activity and the flow of protons through the CF(0) complex.</text>
</comment>
<evidence type="ECO:0000256" key="10">
    <source>
        <dbReference type="ARBA" id="ARBA00060385"/>
    </source>
</evidence>
<dbReference type="InterPro" id="IPR023632">
    <property type="entry name" value="ATP_synth_F1_gsu_CS"/>
</dbReference>
<evidence type="ECO:0000256" key="8">
    <source>
        <dbReference type="ARBA" id="ARBA00023196"/>
    </source>
</evidence>
<dbReference type="PANTHER" id="PTHR11693:SF22">
    <property type="entry name" value="ATP SYNTHASE SUBUNIT GAMMA, MITOCHONDRIAL"/>
    <property type="match status" value="1"/>
</dbReference>
<evidence type="ECO:0000256" key="1">
    <source>
        <dbReference type="ARBA" id="ARBA00003456"/>
    </source>
</evidence>
<dbReference type="InterPro" id="IPR000131">
    <property type="entry name" value="ATP_synth_F1_gsu"/>
</dbReference>
<keyword evidence="5 11" id="KW-0375">Hydrogen ion transport</keyword>
<keyword evidence="7 11" id="KW-0472">Membrane</keyword>
<gene>
    <name evidence="11 12" type="primary">atpG</name>
    <name evidence="12" type="ORF">AAE02nite_25280</name>
</gene>
<protein>
    <recommendedName>
        <fullName evidence="11">ATP synthase gamma chain</fullName>
    </recommendedName>
    <alternativeName>
        <fullName evidence="11">ATP synthase F1 sector gamma subunit</fullName>
    </alternativeName>
    <alternativeName>
        <fullName evidence="11">F-ATPase gamma subunit</fullName>
    </alternativeName>
</protein>
<dbReference type="InterPro" id="IPR035968">
    <property type="entry name" value="ATP_synth_F1_ATPase_gsu"/>
</dbReference>
<dbReference type="GO" id="GO:0009579">
    <property type="term" value="C:thylakoid"/>
    <property type="evidence" value="ECO:0007669"/>
    <property type="project" value="UniProtKB-SubCell"/>
</dbReference>
<evidence type="ECO:0000256" key="2">
    <source>
        <dbReference type="ARBA" id="ARBA00004170"/>
    </source>
</evidence>
<comment type="subunit">
    <text evidence="11">F-type ATPases have 2 components, CF(1) - the catalytic core - and CF(0) - the membrane proton channel. CF(1) has five subunits: alpha(3), beta(3), gamma(1), delta(1), epsilon(1). CF(0) has three main subunits: a, b and c.</text>
</comment>
<dbReference type="PRINTS" id="PR00126">
    <property type="entry name" value="ATPASEGAMMA"/>
</dbReference>
<dbReference type="Gene3D" id="1.10.287.80">
    <property type="entry name" value="ATP synthase, gamma subunit, helix hairpin domain"/>
    <property type="match status" value="1"/>
</dbReference>
<evidence type="ECO:0000256" key="7">
    <source>
        <dbReference type="ARBA" id="ARBA00023136"/>
    </source>
</evidence>
<dbReference type="HAMAP" id="MF_00815">
    <property type="entry name" value="ATP_synth_gamma_bact"/>
    <property type="match status" value="1"/>
</dbReference>
<comment type="caution">
    <text evidence="12">The sequence shown here is derived from an EMBL/GenBank/DDBJ whole genome shotgun (WGS) entry which is preliminary data.</text>
</comment>
<dbReference type="AlphaFoldDB" id="A0A512AYT2"/>
<evidence type="ECO:0000256" key="3">
    <source>
        <dbReference type="ARBA" id="ARBA00007681"/>
    </source>
</evidence>
<reference evidence="12 13" key="1">
    <citation type="submission" date="2019-07" db="EMBL/GenBank/DDBJ databases">
        <title>Whole genome shotgun sequence of Adhaeribacter aerolatus NBRC 106133.</title>
        <authorList>
            <person name="Hosoyama A."/>
            <person name="Uohara A."/>
            <person name="Ohji S."/>
            <person name="Ichikawa N."/>
        </authorList>
    </citation>
    <scope>NUCLEOTIDE SEQUENCE [LARGE SCALE GENOMIC DNA]</scope>
    <source>
        <strain evidence="12 13">NBRC 106133</strain>
    </source>
</reference>
<dbReference type="EMBL" id="BJYS01000018">
    <property type="protein sequence ID" value="GEO04864.1"/>
    <property type="molecule type" value="Genomic_DNA"/>
</dbReference>
<dbReference type="GO" id="GO:0005886">
    <property type="term" value="C:plasma membrane"/>
    <property type="evidence" value="ECO:0007669"/>
    <property type="project" value="UniProtKB-SubCell"/>
</dbReference>
<keyword evidence="11" id="KW-1003">Cell membrane</keyword>
<proteinExistence type="inferred from homology"/>
<keyword evidence="13" id="KW-1185">Reference proteome</keyword>
<evidence type="ECO:0000256" key="5">
    <source>
        <dbReference type="ARBA" id="ARBA00022781"/>
    </source>
</evidence>
<dbReference type="GO" id="GO:0046933">
    <property type="term" value="F:proton-transporting ATP synthase activity, rotational mechanism"/>
    <property type="evidence" value="ECO:0007669"/>
    <property type="project" value="UniProtKB-UniRule"/>
</dbReference>
<dbReference type="CDD" id="cd12151">
    <property type="entry name" value="F1-ATPase_gamma"/>
    <property type="match status" value="1"/>
</dbReference>
<dbReference type="RefSeq" id="WP_146898126.1">
    <property type="nucleotide sequence ID" value="NZ_BJYS01000018.1"/>
</dbReference>
<dbReference type="Gene3D" id="3.40.1380.10">
    <property type="match status" value="1"/>
</dbReference>
<dbReference type="FunFam" id="1.10.287.80:FF:000003">
    <property type="entry name" value="ATP synthase gamma chain, chloroplastic"/>
    <property type="match status" value="1"/>
</dbReference>
<comment type="subcellular location">
    <subcellularLocation>
        <location evidence="11">Cell membrane</location>
        <topology evidence="11">Peripheral membrane protein</topology>
    </subcellularLocation>
    <subcellularLocation>
        <location evidence="2">Membrane</location>
        <topology evidence="2">Peripheral membrane protein</topology>
    </subcellularLocation>
    <subcellularLocation>
        <location evidence="10">Thylakoid</location>
    </subcellularLocation>
</comment>
<keyword evidence="4 11" id="KW-0813">Transport</keyword>
<dbReference type="GO" id="GO:0042777">
    <property type="term" value="P:proton motive force-driven plasma membrane ATP synthesis"/>
    <property type="evidence" value="ECO:0007669"/>
    <property type="project" value="UniProtKB-UniRule"/>
</dbReference>
<dbReference type="GO" id="GO:0045259">
    <property type="term" value="C:proton-transporting ATP synthase complex"/>
    <property type="evidence" value="ECO:0007669"/>
    <property type="project" value="UniProtKB-KW"/>
</dbReference>
<evidence type="ECO:0000256" key="6">
    <source>
        <dbReference type="ARBA" id="ARBA00023065"/>
    </source>
</evidence>
<evidence type="ECO:0000256" key="4">
    <source>
        <dbReference type="ARBA" id="ARBA00022448"/>
    </source>
</evidence>
<organism evidence="12 13">
    <name type="scientific">Adhaeribacter aerolatus</name>
    <dbReference type="NCBI Taxonomy" id="670289"/>
    <lineage>
        <taxon>Bacteria</taxon>
        <taxon>Pseudomonadati</taxon>
        <taxon>Bacteroidota</taxon>
        <taxon>Cytophagia</taxon>
        <taxon>Cytophagales</taxon>
        <taxon>Hymenobacteraceae</taxon>
        <taxon>Adhaeribacter</taxon>
    </lineage>
</organism>
<dbReference type="PANTHER" id="PTHR11693">
    <property type="entry name" value="ATP SYNTHASE GAMMA CHAIN"/>
    <property type="match status" value="1"/>
</dbReference>
<keyword evidence="8 11" id="KW-0139">CF(1)</keyword>
<name>A0A512AYT2_9BACT</name>
<dbReference type="GO" id="GO:0005524">
    <property type="term" value="F:ATP binding"/>
    <property type="evidence" value="ECO:0007669"/>
    <property type="project" value="UniProtKB-UniRule"/>
</dbReference>
<dbReference type="OrthoDB" id="9812769at2"/>
<dbReference type="NCBIfam" id="TIGR01146">
    <property type="entry name" value="ATPsyn_F1gamma"/>
    <property type="match status" value="1"/>
</dbReference>
<evidence type="ECO:0000256" key="9">
    <source>
        <dbReference type="ARBA" id="ARBA00023310"/>
    </source>
</evidence>
<evidence type="ECO:0000256" key="11">
    <source>
        <dbReference type="HAMAP-Rule" id="MF_00815"/>
    </source>
</evidence>
<dbReference type="PROSITE" id="PS00153">
    <property type="entry name" value="ATPASE_GAMMA"/>
    <property type="match status" value="1"/>
</dbReference>
<accession>A0A512AYT2</accession>
<keyword evidence="9 11" id="KW-0066">ATP synthesis</keyword>
<dbReference type="Proteomes" id="UP000321532">
    <property type="component" value="Unassembled WGS sequence"/>
</dbReference>
<evidence type="ECO:0000313" key="13">
    <source>
        <dbReference type="Proteomes" id="UP000321532"/>
    </source>
</evidence>